<keyword evidence="2" id="KW-0012">Acyltransferase</keyword>
<dbReference type="RefSeq" id="WP_109088675.1">
    <property type="nucleotide sequence ID" value="NZ_QEXO01000002.1"/>
</dbReference>
<dbReference type="Pfam" id="PF00583">
    <property type="entry name" value="Acetyltransf_1"/>
    <property type="match status" value="1"/>
</dbReference>
<dbReference type="Proteomes" id="UP000245216">
    <property type="component" value="Unassembled WGS sequence"/>
</dbReference>
<dbReference type="SUPFAM" id="SSF55729">
    <property type="entry name" value="Acyl-CoA N-acyltransferases (Nat)"/>
    <property type="match status" value="1"/>
</dbReference>
<reference evidence="4 5" key="1">
    <citation type="submission" date="2018-05" db="EMBL/GenBank/DDBJ databases">
        <title>Genome Sequence of an Efficient Indole-Degrading Bacterium, Alcaligenes sp.YBY.</title>
        <authorList>
            <person name="Yang B."/>
        </authorList>
    </citation>
    <scope>NUCLEOTIDE SEQUENCE [LARGE SCALE GENOMIC DNA]</scope>
    <source>
        <strain evidence="4 5">YBY</strain>
    </source>
</reference>
<dbReference type="InterPro" id="IPR050832">
    <property type="entry name" value="Bact_Acetyltransf"/>
</dbReference>
<keyword evidence="1 4" id="KW-0808">Transferase</keyword>
<organism evidence="4 5">
    <name type="scientific">Alcaligenes faecalis</name>
    <dbReference type="NCBI Taxonomy" id="511"/>
    <lineage>
        <taxon>Bacteria</taxon>
        <taxon>Pseudomonadati</taxon>
        <taxon>Pseudomonadota</taxon>
        <taxon>Betaproteobacteria</taxon>
        <taxon>Burkholderiales</taxon>
        <taxon>Alcaligenaceae</taxon>
        <taxon>Alcaligenes</taxon>
    </lineage>
</organism>
<name>A0A2U2BJX9_ALCFA</name>
<evidence type="ECO:0000259" key="3">
    <source>
        <dbReference type="PROSITE" id="PS51186"/>
    </source>
</evidence>
<proteinExistence type="predicted"/>
<protein>
    <submittedName>
        <fullName evidence="4">GNAT family N-acetyltransferase</fullName>
    </submittedName>
</protein>
<dbReference type="CDD" id="cd04301">
    <property type="entry name" value="NAT_SF"/>
    <property type="match status" value="1"/>
</dbReference>
<evidence type="ECO:0000313" key="4">
    <source>
        <dbReference type="EMBL" id="PWE14320.1"/>
    </source>
</evidence>
<dbReference type="PROSITE" id="PS51186">
    <property type="entry name" value="GNAT"/>
    <property type="match status" value="1"/>
</dbReference>
<comment type="caution">
    <text evidence="4">The sequence shown here is derived from an EMBL/GenBank/DDBJ whole genome shotgun (WGS) entry which is preliminary data.</text>
</comment>
<dbReference type="InterPro" id="IPR016181">
    <property type="entry name" value="Acyl_CoA_acyltransferase"/>
</dbReference>
<dbReference type="EMBL" id="QEXO01000002">
    <property type="protein sequence ID" value="PWE14320.1"/>
    <property type="molecule type" value="Genomic_DNA"/>
</dbReference>
<dbReference type="STRING" id="511.UZ73_05145"/>
<gene>
    <name evidence="4" type="ORF">DF183_06180</name>
</gene>
<reference evidence="4 5" key="2">
    <citation type="submission" date="2018-05" db="EMBL/GenBank/DDBJ databases">
        <authorList>
            <person name="Lanie J.A."/>
            <person name="Ng W.-L."/>
            <person name="Kazmierczak K.M."/>
            <person name="Andrzejewski T.M."/>
            <person name="Davidsen T.M."/>
            <person name="Wayne K.J."/>
            <person name="Tettelin H."/>
            <person name="Glass J.I."/>
            <person name="Rusch D."/>
            <person name="Podicherti R."/>
            <person name="Tsui H.-C.T."/>
            <person name="Winkler M.E."/>
        </authorList>
    </citation>
    <scope>NUCLEOTIDE SEQUENCE [LARGE SCALE GENOMIC DNA]</scope>
    <source>
        <strain evidence="4 5">YBY</strain>
    </source>
</reference>
<sequence length="152" mass="16913">MSKTILRAAVPEDARECLRIRGLTRENAFSEQDLAALGITAESWAAGIEDGSCPGYVALVDEQMAGYCFGDSESGEIMVLALLPEYESLGLGRRLLEQMVQDLQARGFTRLFLACNSDPQVRSHGFYRHLGWTESGQRDEFGDDILEYHFAD</sequence>
<dbReference type="AlphaFoldDB" id="A0A2U2BJX9"/>
<evidence type="ECO:0000256" key="1">
    <source>
        <dbReference type="ARBA" id="ARBA00022679"/>
    </source>
</evidence>
<dbReference type="GO" id="GO:0016747">
    <property type="term" value="F:acyltransferase activity, transferring groups other than amino-acyl groups"/>
    <property type="evidence" value="ECO:0007669"/>
    <property type="project" value="InterPro"/>
</dbReference>
<dbReference type="InterPro" id="IPR000182">
    <property type="entry name" value="GNAT_dom"/>
</dbReference>
<evidence type="ECO:0000256" key="2">
    <source>
        <dbReference type="ARBA" id="ARBA00023315"/>
    </source>
</evidence>
<accession>A0A2U2BJX9</accession>
<dbReference type="PANTHER" id="PTHR43877">
    <property type="entry name" value="AMINOALKYLPHOSPHONATE N-ACETYLTRANSFERASE-RELATED-RELATED"/>
    <property type="match status" value="1"/>
</dbReference>
<dbReference type="Gene3D" id="3.40.630.30">
    <property type="match status" value="1"/>
</dbReference>
<evidence type="ECO:0000313" key="5">
    <source>
        <dbReference type="Proteomes" id="UP000245216"/>
    </source>
</evidence>
<feature type="domain" description="N-acetyltransferase" evidence="3">
    <location>
        <begin position="4"/>
        <end position="152"/>
    </location>
</feature>